<reference evidence="1 2" key="1">
    <citation type="journal article" date="2013" name="BMC Genomics">
        <title>Genome sequencing and comparative genomics of honey bee microsporidia, Nosema apis reveal novel insights into host-parasite interactions.</title>
        <authorList>
            <person name="Chen Yp."/>
            <person name="Pettis J.S."/>
            <person name="Zhao Y."/>
            <person name="Liu X."/>
            <person name="Tallon L.J."/>
            <person name="Sadzewicz L.D."/>
            <person name="Li R."/>
            <person name="Zheng H."/>
            <person name="Huang S."/>
            <person name="Zhang X."/>
            <person name="Hamilton M.C."/>
            <person name="Pernal S.F."/>
            <person name="Melathopoulos A.P."/>
            <person name="Yan X."/>
            <person name="Evans J.D."/>
        </authorList>
    </citation>
    <scope>NUCLEOTIDE SEQUENCE [LARGE SCALE GENOMIC DNA]</scope>
    <source>
        <strain evidence="1 2">BRL 01</strain>
    </source>
</reference>
<evidence type="ECO:0000313" key="2">
    <source>
        <dbReference type="Proteomes" id="UP000053780"/>
    </source>
</evidence>
<protein>
    <submittedName>
        <fullName evidence="1">Uncharacterized protein</fullName>
    </submittedName>
</protein>
<accession>T0L5P2</accession>
<name>T0L5P2_9MICR</name>
<gene>
    <name evidence="1" type="ORF">NAPIS_ORF02460</name>
</gene>
<dbReference type="HOGENOM" id="CLU_921651_0_0_1"/>
<dbReference type="Proteomes" id="UP000053780">
    <property type="component" value="Unassembled WGS sequence"/>
</dbReference>
<proteinExistence type="predicted"/>
<evidence type="ECO:0000313" key="1">
    <source>
        <dbReference type="EMBL" id="EQB59978.1"/>
    </source>
</evidence>
<dbReference type="AlphaFoldDB" id="T0L5P2"/>
<keyword evidence="2" id="KW-1185">Reference proteome</keyword>
<dbReference type="EMBL" id="KE647345">
    <property type="protein sequence ID" value="EQB59978.1"/>
    <property type="molecule type" value="Genomic_DNA"/>
</dbReference>
<sequence length="302" mass="35118">MHDSVDIQFEMCLDLFGFIVRPVKNVMDIDCVKNVMDSLGCVKNGDIGCVKNGDSVCENVNNGDIGYENINNGDIGYENGESVCKNEDFICKKIIRIFFNEIYKYNFNEIYKYNKSDTNKKFVMKGDENKINDHVIKEDNFVMKGDENKINDHVIKEDNFVMKDDENISNEVIISREDNFNYINNKLLNDKELNINENNRITNNNVPNDNKLSNEHSLQNTILQLYNIILIFSRSLNIKNILPYEMLDNKAVIDLFYKERIIDKILRVLCGNKRNREFCNIDGNNMDRNISMDRNSIGNIIV</sequence>
<organism evidence="1 2">
    <name type="scientific">Vairimorpha apis BRL 01</name>
    <dbReference type="NCBI Taxonomy" id="1037528"/>
    <lineage>
        <taxon>Eukaryota</taxon>
        <taxon>Fungi</taxon>
        <taxon>Fungi incertae sedis</taxon>
        <taxon>Microsporidia</taxon>
        <taxon>Nosematidae</taxon>
        <taxon>Vairimorpha</taxon>
    </lineage>
</organism>
<dbReference type="VEuPathDB" id="MicrosporidiaDB:NAPIS_ORF02460"/>